<dbReference type="PROSITE" id="PS51000">
    <property type="entry name" value="HTH_DEOR_2"/>
    <property type="match status" value="1"/>
</dbReference>
<name>A0ABY3WVW9_9ACTN</name>
<dbReference type="GO" id="GO:0003677">
    <property type="term" value="F:DNA binding"/>
    <property type="evidence" value="ECO:0007669"/>
    <property type="project" value="UniProtKB-KW"/>
</dbReference>
<dbReference type="Pfam" id="PF08220">
    <property type="entry name" value="HTH_DeoR"/>
    <property type="match status" value="1"/>
</dbReference>
<evidence type="ECO:0000313" key="5">
    <source>
        <dbReference type="EMBL" id="UNM14952.1"/>
    </source>
</evidence>
<keyword evidence="1" id="KW-0805">Transcription regulation</keyword>
<protein>
    <submittedName>
        <fullName evidence="5">LacI family DNA-binding transcriptional regulator</fullName>
    </submittedName>
</protein>
<dbReference type="InterPro" id="IPR018356">
    <property type="entry name" value="Tscrpt_reg_HTH_DeoR_CS"/>
</dbReference>
<gene>
    <name evidence="5" type="ORF">J4032_28915</name>
</gene>
<dbReference type="RefSeq" id="WP_242335686.1">
    <property type="nucleotide sequence ID" value="NZ_CP071872.1"/>
</dbReference>
<organism evidence="5 6">
    <name type="scientific">Streptomyces formicae</name>
    <dbReference type="NCBI Taxonomy" id="1616117"/>
    <lineage>
        <taxon>Bacteria</taxon>
        <taxon>Bacillati</taxon>
        <taxon>Actinomycetota</taxon>
        <taxon>Actinomycetes</taxon>
        <taxon>Kitasatosporales</taxon>
        <taxon>Streptomycetaceae</taxon>
        <taxon>Streptomyces</taxon>
    </lineage>
</organism>
<dbReference type="SUPFAM" id="SSF46785">
    <property type="entry name" value="Winged helix' DNA-binding domain"/>
    <property type="match status" value="1"/>
</dbReference>
<dbReference type="Gene3D" id="3.40.50.2300">
    <property type="match status" value="2"/>
</dbReference>
<evidence type="ECO:0000256" key="1">
    <source>
        <dbReference type="ARBA" id="ARBA00023015"/>
    </source>
</evidence>
<dbReference type="InterPro" id="IPR001034">
    <property type="entry name" value="DeoR_HTH"/>
</dbReference>
<dbReference type="CDD" id="cd06267">
    <property type="entry name" value="PBP1_LacI_sugar_binding-like"/>
    <property type="match status" value="1"/>
</dbReference>
<dbReference type="PROSITE" id="PS00894">
    <property type="entry name" value="HTH_DEOR_1"/>
    <property type="match status" value="1"/>
</dbReference>
<evidence type="ECO:0000256" key="3">
    <source>
        <dbReference type="ARBA" id="ARBA00023163"/>
    </source>
</evidence>
<reference evidence="5 6" key="1">
    <citation type="submission" date="2021-03" db="EMBL/GenBank/DDBJ databases">
        <title>Complete genome of Streptomyces formicae strain 1H-GS9 (DSM 100524).</title>
        <authorList>
            <person name="Atanasov K.E."/>
            <person name="Altabella T."/>
            <person name="Ferrer A."/>
        </authorList>
    </citation>
    <scope>NUCLEOTIDE SEQUENCE [LARGE SCALE GENOMIC DNA]</scope>
    <source>
        <strain evidence="5 6">1H-GS9</strain>
    </source>
</reference>
<sequence length="358" mass="39120">MTLTARQSQILEEVHRTGSARVADLAVRFGVSAMTVRRDIAVLTGYRLVSRVYGGVTLPGTVPLARSATRAKRQQRNQRLSLGMVVPYLTLYYWYVKQGAQAVAEECGARLSVVVADHDDVRVQVERLLDRGVHGFLLTPPPSLLDSADASLWLRELPVPAVIVERRPTPMAGLDHLDRVASDHERGVLKALRHLAEIGHRRIGLLACPTPTTPWIVKGFDTAAALFGLPRDVPRVTDARYEVEEEIDAFLDSARSAGVSAAIAHPDGQASLLLQRALHRGLSVPDDLAIVTYDDDWGYLLAIPLTGVAPPRRAIGRIAATRLVGRLREDGEHVPQELLLLPRLNIRASTSGPQMSGL</sequence>
<accession>A0ABY3WVW9</accession>
<evidence type="ECO:0000256" key="2">
    <source>
        <dbReference type="ARBA" id="ARBA00023125"/>
    </source>
</evidence>
<feature type="domain" description="HTH deoR-type" evidence="4">
    <location>
        <begin position="3"/>
        <end position="58"/>
    </location>
</feature>
<dbReference type="PANTHER" id="PTHR30146">
    <property type="entry name" value="LACI-RELATED TRANSCRIPTIONAL REPRESSOR"/>
    <property type="match status" value="1"/>
</dbReference>
<dbReference type="InterPro" id="IPR036390">
    <property type="entry name" value="WH_DNA-bd_sf"/>
</dbReference>
<dbReference type="SMART" id="SM00420">
    <property type="entry name" value="HTH_DEOR"/>
    <property type="match status" value="1"/>
</dbReference>
<evidence type="ECO:0000313" key="6">
    <source>
        <dbReference type="Proteomes" id="UP000828924"/>
    </source>
</evidence>
<dbReference type="InterPro" id="IPR028082">
    <property type="entry name" value="Peripla_BP_I"/>
</dbReference>
<dbReference type="Pfam" id="PF13377">
    <property type="entry name" value="Peripla_BP_3"/>
    <property type="match status" value="1"/>
</dbReference>
<dbReference type="PANTHER" id="PTHR30146:SF155">
    <property type="entry name" value="ALANINE RACEMASE"/>
    <property type="match status" value="1"/>
</dbReference>
<dbReference type="EMBL" id="CP071872">
    <property type="protein sequence ID" value="UNM14952.1"/>
    <property type="molecule type" value="Genomic_DNA"/>
</dbReference>
<keyword evidence="2 5" id="KW-0238">DNA-binding</keyword>
<dbReference type="Proteomes" id="UP000828924">
    <property type="component" value="Chromosome"/>
</dbReference>
<evidence type="ECO:0000259" key="4">
    <source>
        <dbReference type="PROSITE" id="PS51000"/>
    </source>
</evidence>
<dbReference type="InterPro" id="IPR046335">
    <property type="entry name" value="LacI/GalR-like_sensor"/>
</dbReference>
<dbReference type="SUPFAM" id="SSF53822">
    <property type="entry name" value="Periplasmic binding protein-like I"/>
    <property type="match status" value="1"/>
</dbReference>
<keyword evidence="6" id="KW-1185">Reference proteome</keyword>
<keyword evidence="3" id="KW-0804">Transcription</keyword>
<proteinExistence type="predicted"/>